<proteinExistence type="inferred from homology"/>
<protein>
    <submittedName>
        <fullName evidence="3">Leydig cell tumor protein-like protein</fullName>
    </submittedName>
</protein>
<organism evidence="3 4">
    <name type="scientific">Alligator mississippiensis</name>
    <name type="common">American alligator</name>
    <dbReference type="NCBI Taxonomy" id="8496"/>
    <lineage>
        <taxon>Eukaryota</taxon>
        <taxon>Metazoa</taxon>
        <taxon>Chordata</taxon>
        <taxon>Craniata</taxon>
        <taxon>Vertebrata</taxon>
        <taxon>Euteleostomi</taxon>
        <taxon>Archelosauria</taxon>
        <taxon>Archosauria</taxon>
        <taxon>Crocodylia</taxon>
        <taxon>Alligatoridae</taxon>
        <taxon>Alligatorinae</taxon>
        <taxon>Alligator</taxon>
    </lineage>
</organism>
<evidence type="ECO:0000256" key="1">
    <source>
        <dbReference type="ARBA" id="ARBA00006802"/>
    </source>
</evidence>
<feature type="region of interest" description="Disordered" evidence="2">
    <location>
        <begin position="1"/>
        <end position="29"/>
    </location>
</feature>
<keyword evidence="4" id="KW-1185">Reference proteome</keyword>
<name>A0A151ML26_ALLMI</name>
<evidence type="ECO:0000313" key="3">
    <source>
        <dbReference type="EMBL" id="KYO25228.1"/>
    </source>
</evidence>
<dbReference type="Proteomes" id="UP000050525">
    <property type="component" value="Unassembled WGS sequence"/>
</dbReference>
<gene>
    <name evidence="3" type="ORF">Y1Q_0009015</name>
</gene>
<dbReference type="EMBL" id="AKHW03005909">
    <property type="protein sequence ID" value="KYO25228.1"/>
    <property type="molecule type" value="Genomic_DNA"/>
</dbReference>
<dbReference type="Pfam" id="PF09495">
    <property type="entry name" value="DUF2462"/>
    <property type="match status" value="1"/>
</dbReference>
<comment type="similarity">
    <text evidence="1">Belongs to the UPF0390 family.</text>
</comment>
<sequence length="148" mass="15904">MAQGGRKLPAKRPGAVKKAVVARGPRKGGRVIAPKKARVVQQQQVRKNLEVGIRKKIEHEVVMKASSSLPKKLALVRAAPSGAKKKVPTPWFNVNPPRHRELSKLDLNVPAAESKADGAPAAPSNNSLNPAKPTDSAQAPDPPRFRRS</sequence>
<dbReference type="STRING" id="8496.A0A151ML26"/>
<dbReference type="PANTHER" id="PTHR16967">
    <property type="entry name" value="LEYDIG CELL TUMOR 10 KDA PROTEIN HOMOLOG"/>
    <property type="match status" value="1"/>
</dbReference>
<feature type="region of interest" description="Disordered" evidence="2">
    <location>
        <begin position="79"/>
        <end position="148"/>
    </location>
</feature>
<evidence type="ECO:0000313" key="4">
    <source>
        <dbReference type="Proteomes" id="UP000050525"/>
    </source>
</evidence>
<comment type="caution">
    <text evidence="3">The sequence shown here is derived from an EMBL/GenBank/DDBJ whole genome shotgun (WGS) entry which is preliminary data.</text>
</comment>
<dbReference type="InterPro" id="IPR019034">
    <property type="entry name" value="UPF0390"/>
</dbReference>
<dbReference type="PANTHER" id="PTHR16967:SF1">
    <property type="entry name" value="LEYDIG CELL TUMOR 10 KDA PROTEIN HOMOLOG"/>
    <property type="match status" value="1"/>
</dbReference>
<dbReference type="AlphaFoldDB" id="A0A151ML26"/>
<evidence type="ECO:0000256" key="2">
    <source>
        <dbReference type="SAM" id="MobiDB-lite"/>
    </source>
</evidence>
<reference evidence="3 4" key="1">
    <citation type="journal article" date="2012" name="Genome Biol.">
        <title>Sequencing three crocodilian genomes to illuminate the evolution of archosaurs and amniotes.</title>
        <authorList>
            <person name="St John J.A."/>
            <person name="Braun E.L."/>
            <person name="Isberg S.R."/>
            <person name="Miles L.G."/>
            <person name="Chong A.Y."/>
            <person name="Gongora J."/>
            <person name="Dalzell P."/>
            <person name="Moran C."/>
            <person name="Bed'hom B."/>
            <person name="Abzhanov A."/>
            <person name="Burgess S.C."/>
            <person name="Cooksey A.M."/>
            <person name="Castoe T.A."/>
            <person name="Crawford N.G."/>
            <person name="Densmore L.D."/>
            <person name="Drew J.C."/>
            <person name="Edwards S.V."/>
            <person name="Faircloth B.C."/>
            <person name="Fujita M.K."/>
            <person name="Greenwold M.J."/>
            <person name="Hoffmann F.G."/>
            <person name="Howard J.M."/>
            <person name="Iguchi T."/>
            <person name="Janes D.E."/>
            <person name="Khan S.Y."/>
            <person name="Kohno S."/>
            <person name="de Koning A.J."/>
            <person name="Lance S.L."/>
            <person name="McCarthy F.M."/>
            <person name="McCormack J.E."/>
            <person name="Merchant M.E."/>
            <person name="Peterson D.G."/>
            <person name="Pollock D.D."/>
            <person name="Pourmand N."/>
            <person name="Raney B.J."/>
            <person name="Roessler K.A."/>
            <person name="Sanford J.R."/>
            <person name="Sawyer R.H."/>
            <person name="Schmidt C.J."/>
            <person name="Triplett E.W."/>
            <person name="Tuberville T.D."/>
            <person name="Venegas-Anaya M."/>
            <person name="Howard J.T."/>
            <person name="Jarvis E.D."/>
            <person name="Guillette L.J.Jr."/>
            <person name="Glenn T.C."/>
            <person name="Green R.E."/>
            <person name="Ray D.A."/>
        </authorList>
    </citation>
    <scope>NUCLEOTIDE SEQUENCE [LARGE SCALE GENOMIC DNA]</scope>
    <source>
        <strain evidence="3">KSC_2009_1</strain>
    </source>
</reference>
<accession>A0A151ML26</accession>